<dbReference type="Proteomes" id="UP001307889">
    <property type="component" value="Chromosome 9"/>
</dbReference>
<feature type="domain" description="C2H2-type" evidence="9">
    <location>
        <begin position="305"/>
        <end position="332"/>
    </location>
</feature>
<evidence type="ECO:0000256" key="3">
    <source>
        <dbReference type="ARBA" id="ARBA00022771"/>
    </source>
</evidence>
<evidence type="ECO:0000256" key="1">
    <source>
        <dbReference type="ARBA" id="ARBA00022723"/>
    </source>
</evidence>
<organism evidence="10 11">
    <name type="scientific">Nesidiocoris tenuis</name>
    <dbReference type="NCBI Taxonomy" id="355587"/>
    <lineage>
        <taxon>Eukaryota</taxon>
        <taxon>Metazoa</taxon>
        <taxon>Ecdysozoa</taxon>
        <taxon>Arthropoda</taxon>
        <taxon>Hexapoda</taxon>
        <taxon>Insecta</taxon>
        <taxon>Pterygota</taxon>
        <taxon>Neoptera</taxon>
        <taxon>Paraneoptera</taxon>
        <taxon>Hemiptera</taxon>
        <taxon>Heteroptera</taxon>
        <taxon>Panheteroptera</taxon>
        <taxon>Cimicomorpha</taxon>
        <taxon>Miridae</taxon>
        <taxon>Dicyphina</taxon>
        <taxon>Nesidiocoris</taxon>
    </lineage>
</organism>
<dbReference type="InterPro" id="IPR013087">
    <property type="entry name" value="Znf_C2H2_type"/>
</dbReference>
<dbReference type="PANTHER" id="PTHR24388">
    <property type="entry name" value="ZINC FINGER PROTEIN"/>
    <property type="match status" value="1"/>
</dbReference>
<reference evidence="10 11" key="1">
    <citation type="submission" date="2023-09" db="EMBL/GenBank/DDBJ databases">
        <title>Nesidiocoris tenuis whole genome shotgun sequence.</title>
        <authorList>
            <person name="Shibata T."/>
            <person name="Shimoda M."/>
            <person name="Kobayashi T."/>
            <person name="Uehara T."/>
        </authorList>
    </citation>
    <scope>NUCLEOTIDE SEQUENCE [LARGE SCALE GENOMIC DNA]</scope>
    <source>
        <strain evidence="10 11">Japan</strain>
    </source>
</reference>
<dbReference type="SUPFAM" id="SSF57667">
    <property type="entry name" value="beta-beta-alpha zinc fingers"/>
    <property type="match status" value="2"/>
</dbReference>
<feature type="domain" description="C2H2-type" evidence="9">
    <location>
        <begin position="248"/>
        <end position="275"/>
    </location>
</feature>
<feature type="domain" description="C2H2-type" evidence="9">
    <location>
        <begin position="333"/>
        <end position="360"/>
    </location>
</feature>
<keyword evidence="3 7" id="KW-0863">Zinc-finger</keyword>
<accession>A0ABN7B4Z9</accession>
<dbReference type="PROSITE" id="PS50157">
    <property type="entry name" value="ZINC_FINGER_C2H2_2"/>
    <property type="match status" value="5"/>
</dbReference>
<keyword evidence="2" id="KW-0677">Repeat</keyword>
<dbReference type="InterPro" id="IPR036236">
    <property type="entry name" value="Znf_C2H2_sf"/>
</dbReference>
<evidence type="ECO:0000313" key="10">
    <source>
        <dbReference type="EMBL" id="BES98236.1"/>
    </source>
</evidence>
<evidence type="ECO:0000256" key="4">
    <source>
        <dbReference type="ARBA" id="ARBA00022833"/>
    </source>
</evidence>
<dbReference type="SMART" id="SM00355">
    <property type="entry name" value="ZnF_C2H2"/>
    <property type="match status" value="5"/>
</dbReference>
<dbReference type="InterPro" id="IPR050527">
    <property type="entry name" value="Snail/Krueppel_Znf"/>
</dbReference>
<keyword evidence="4" id="KW-0862">Zinc</keyword>
<dbReference type="PROSITE" id="PS00028">
    <property type="entry name" value="ZINC_FINGER_C2H2_1"/>
    <property type="match status" value="4"/>
</dbReference>
<dbReference type="PANTHER" id="PTHR24388:SF38">
    <property type="entry name" value="PROTEIN SNAIL"/>
    <property type="match status" value="1"/>
</dbReference>
<dbReference type="Pfam" id="PF00096">
    <property type="entry name" value="zf-C2H2"/>
    <property type="match status" value="4"/>
</dbReference>
<dbReference type="Gene3D" id="3.30.160.60">
    <property type="entry name" value="Classic Zinc Finger"/>
    <property type="match status" value="4"/>
</dbReference>
<evidence type="ECO:0000256" key="6">
    <source>
        <dbReference type="ARBA" id="ARBA00037948"/>
    </source>
</evidence>
<comment type="similarity">
    <text evidence="6">Belongs to the snail C2H2-type zinc-finger protein family.</text>
</comment>
<feature type="domain" description="C2H2-type" evidence="9">
    <location>
        <begin position="361"/>
        <end position="390"/>
    </location>
</feature>
<evidence type="ECO:0000256" key="5">
    <source>
        <dbReference type="ARBA" id="ARBA00023242"/>
    </source>
</evidence>
<keyword evidence="11" id="KW-1185">Reference proteome</keyword>
<evidence type="ECO:0000256" key="7">
    <source>
        <dbReference type="PROSITE-ProRule" id="PRU00042"/>
    </source>
</evidence>
<evidence type="ECO:0000256" key="8">
    <source>
        <dbReference type="SAM" id="MobiDB-lite"/>
    </source>
</evidence>
<feature type="compositionally biased region" description="Low complexity" evidence="8">
    <location>
        <begin position="46"/>
        <end position="55"/>
    </location>
</feature>
<feature type="domain" description="C2H2-type" evidence="9">
    <location>
        <begin position="279"/>
        <end position="306"/>
    </location>
</feature>
<proteinExistence type="inferred from homology"/>
<keyword evidence="1" id="KW-0479">Metal-binding</keyword>
<protein>
    <submittedName>
        <fullName evidence="10">Zinc finger, C2H2 type</fullName>
    </submittedName>
</protein>
<evidence type="ECO:0000256" key="2">
    <source>
        <dbReference type="ARBA" id="ARBA00022737"/>
    </source>
</evidence>
<sequence length="404" mass="44259">MPRCLMAKKWKGYPWPDDRHDVRDDDEDEEIDVVGDAPSVGQIWGPSSPTAAATAPSPPPHASERIPPIIYNGYVQDLSHYTAYLPREPSATPPSYATLQPPAITELPPTAIPSTALSPTTPPPRTKSLAMCYTSTGAALSLPPKKKDIYRPYSLDDRPTLSGQLTYNLGWRPAEEDLSAAHAILDLSASTPALPPPHPPRSDSEGCKSLPPPPSKTIAYTYEAFFVSDGRSKKKSADLSIVDPKQKYTCSECGKQYATSSNLSRHKQTHRSLDSQSAKRCNTCGKTYVSMPALAMHLLTHKLNHACGVCGKLFSRPWLLQGHLRSHTGEKPYGCAHCGKAFADRSNLRAHMQTHSADKNYQCSRCLKTFALKSYLNKHLESACLDSDQPLKPHHLSPCPTIPS</sequence>
<feature type="region of interest" description="Disordered" evidence="8">
    <location>
        <begin position="36"/>
        <end position="65"/>
    </location>
</feature>
<evidence type="ECO:0000313" key="11">
    <source>
        <dbReference type="Proteomes" id="UP001307889"/>
    </source>
</evidence>
<keyword evidence="5" id="KW-0539">Nucleus</keyword>
<name>A0ABN7B4Z9_9HEMI</name>
<dbReference type="EMBL" id="AP028917">
    <property type="protein sequence ID" value="BES98236.1"/>
    <property type="molecule type" value="Genomic_DNA"/>
</dbReference>
<feature type="region of interest" description="Disordered" evidence="8">
    <location>
        <begin position="189"/>
        <end position="210"/>
    </location>
</feature>
<evidence type="ECO:0000259" key="9">
    <source>
        <dbReference type="PROSITE" id="PS50157"/>
    </source>
</evidence>
<gene>
    <name evidence="10" type="ORF">NTJ_11051</name>
</gene>